<dbReference type="GO" id="GO:0031519">
    <property type="term" value="C:PcG protein complex"/>
    <property type="evidence" value="ECO:0007669"/>
    <property type="project" value="TreeGrafter"/>
</dbReference>
<dbReference type="InterPro" id="IPR046341">
    <property type="entry name" value="SET_dom_sf"/>
</dbReference>
<keyword evidence="11" id="KW-0238">DNA-binding</keyword>
<evidence type="ECO:0000256" key="12">
    <source>
        <dbReference type="ARBA" id="ARBA00023163"/>
    </source>
</evidence>
<keyword evidence="13" id="KW-0539">Nucleus</keyword>
<dbReference type="Pfam" id="PF21549">
    <property type="entry name" value="PRDM2_PR"/>
    <property type="match status" value="1"/>
</dbReference>
<keyword evidence="19" id="KW-1185">Reference proteome</keyword>
<protein>
    <submittedName>
        <fullName evidence="20">Histone-lysine N-methyltransferase PRDM9-like</fullName>
    </submittedName>
</protein>
<dbReference type="Gene3D" id="3.30.160.60">
    <property type="entry name" value="Classic Zinc Finger"/>
    <property type="match status" value="9"/>
</dbReference>
<feature type="compositionally biased region" description="Polar residues" evidence="15">
    <location>
        <begin position="728"/>
        <end position="740"/>
    </location>
</feature>
<dbReference type="GO" id="GO:0045892">
    <property type="term" value="P:negative regulation of DNA-templated transcription"/>
    <property type="evidence" value="ECO:0007669"/>
    <property type="project" value="UniProtKB-ARBA"/>
</dbReference>
<evidence type="ECO:0000256" key="7">
    <source>
        <dbReference type="ARBA" id="ARBA00022737"/>
    </source>
</evidence>
<dbReference type="FunFam" id="3.30.160.60:FF:000566">
    <property type="entry name" value="zinc finger protein 133 isoform X2"/>
    <property type="match status" value="1"/>
</dbReference>
<dbReference type="SMART" id="SM00355">
    <property type="entry name" value="ZnF_C2H2"/>
    <property type="match status" value="10"/>
</dbReference>
<feature type="domain" description="C2H2-type" evidence="16">
    <location>
        <begin position="583"/>
        <end position="610"/>
    </location>
</feature>
<feature type="compositionally biased region" description="Low complexity" evidence="15">
    <location>
        <begin position="64"/>
        <end position="74"/>
    </location>
</feature>
<feature type="compositionally biased region" description="Basic residues" evidence="15">
    <location>
        <begin position="112"/>
        <end position="128"/>
    </location>
</feature>
<dbReference type="GO" id="GO:0000785">
    <property type="term" value="C:chromatin"/>
    <property type="evidence" value="ECO:0007669"/>
    <property type="project" value="TreeGrafter"/>
</dbReference>
<feature type="domain" description="C2H2-type" evidence="16">
    <location>
        <begin position="611"/>
        <end position="638"/>
    </location>
</feature>
<dbReference type="InterPro" id="IPR003655">
    <property type="entry name" value="aKRAB"/>
</dbReference>
<evidence type="ECO:0000256" key="10">
    <source>
        <dbReference type="ARBA" id="ARBA00023015"/>
    </source>
</evidence>
<feature type="domain" description="C2H2-type" evidence="16">
    <location>
        <begin position="527"/>
        <end position="554"/>
    </location>
</feature>
<keyword evidence="9" id="KW-0862">Zinc</keyword>
<dbReference type="Proteomes" id="UP000515158">
    <property type="component" value="Unplaced"/>
</dbReference>
<evidence type="ECO:0000256" key="6">
    <source>
        <dbReference type="ARBA" id="ARBA00022723"/>
    </source>
</evidence>
<evidence type="ECO:0000256" key="4">
    <source>
        <dbReference type="ARBA" id="ARBA00022679"/>
    </source>
</evidence>
<evidence type="ECO:0000256" key="13">
    <source>
        <dbReference type="ARBA" id="ARBA00023242"/>
    </source>
</evidence>
<dbReference type="GO" id="GO:0032259">
    <property type="term" value="P:methylation"/>
    <property type="evidence" value="ECO:0007669"/>
    <property type="project" value="UniProtKB-KW"/>
</dbReference>
<dbReference type="RefSeq" id="XP_034237838.1">
    <property type="nucleotide sequence ID" value="XM_034381947.1"/>
</dbReference>
<proteinExistence type="inferred from homology"/>
<dbReference type="InterPro" id="IPR036236">
    <property type="entry name" value="Znf_C2H2_sf"/>
</dbReference>
<feature type="compositionally biased region" description="Pro residues" evidence="15">
    <location>
        <begin position="52"/>
        <end position="63"/>
    </location>
</feature>
<dbReference type="Gene3D" id="2.170.270.10">
    <property type="entry name" value="SET domain"/>
    <property type="match status" value="1"/>
</dbReference>
<dbReference type="SUPFAM" id="SSF57667">
    <property type="entry name" value="beta-beta-alpha zinc fingers"/>
    <property type="match status" value="5"/>
</dbReference>
<evidence type="ECO:0000256" key="9">
    <source>
        <dbReference type="ARBA" id="ARBA00022833"/>
    </source>
</evidence>
<dbReference type="GO" id="GO:0008757">
    <property type="term" value="F:S-adenosylmethionine-dependent methyltransferase activity"/>
    <property type="evidence" value="ECO:0007669"/>
    <property type="project" value="UniProtKB-ARBA"/>
</dbReference>
<evidence type="ECO:0000259" key="18">
    <source>
        <dbReference type="PROSITE" id="PS50806"/>
    </source>
</evidence>
<feature type="domain" description="C2H2-type" evidence="16">
    <location>
        <begin position="415"/>
        <end position="442"/>
    </location>
</feature>
<dbReference type="GO" id="GO:0042054">
    <property type="term" value="F:histone methyltransferase activity"/>
    <property type="evidence" value="ECO:0007669"/>
    <property type="project" value="InterPro"/>
</dbReference>
<keyword evidence="8 14" id="KW-0863">Zinc-finger</keyword>
<dbReference type="KEGG" id="tpal:117643195"/>
<evidence type="ECO:0000256" key="1">
    <source>
        <dbReference type="ARBA" id="ARBA00004123"/>
    </source>
</evidence>
<dbReference type="SMART" id="SM00317">
    <property type="entry name" value="SET"/>
    <property type="match status" value="1"/>
</dbReference>
<dbReference type="GO" id="GO:0008270">
    <property type="term" value="F:zinc ion binding"/>
    <property type="evidence" value="ECO:0007669"/>
    <property type="project" value="UniProtKB-KW"/>
</dbReference>
<dbReference type="FunFam" id="3.30.160.60:FF:000912">
    <property type="entry name" value="Zinc finger protein 660"/>
    <property type="match status" value="1"/>
</dbReference>
<comment type="subcellular location">
    <subcellularLocation>
        <location evidence="1">Nucleus</location>
    </subcellularLocation>
</comment>
<feature type="region of interest" description="Disordered" evidence="15">
    <location>
        <begin position="1"/>
        <end position="156"/>
    </location>
</feature>
<evidence type="ECO:0000256" key="14">
    <source>
        <dbReference type="PROSITE-ProRule" id="PRU00042"/>
    </source>
</evidence>
<evidence type="ECO:0000256" key="5">
    <source>
        <dbReference type="ARBA" id="ARBA00022691"/>
    </source>
</evidence>
<keyword evidence="5" id="KW-0949">S-adenosyl-L-methionine</keyword>
<dbReference type="InterPro" id="IPR044417">
    <property type="entry name" value="PRDM7_9_PR-SET"/>
</dbReference>
<dbReference type="PROSITE" id="PS50157">
    <property type="entry name" value="ZINC_FINGER_C2H2_2"/>
    <property type="match status" value="9"/>
</dbReference>
<dbReference type="FunFam" id="3.30.160.60:FF:000512">
    <property type="entry name" value="zinc finger protein 197 isoform X1"/>
    <property type="match status" value="1"/>
</dbReference>
<evidence type="ECO:0000256" key="11">
    <source>
        <dbReference type="ARBA" id="ARBA00023125"/>
    </source>
</evidence>
<dbReference type="Pfam" id="PF00096">
    <property type="entry name" value="zf-C2H2"/>
    <property type="match status" value="8"/>
</dbReference>
<dbReference type="PROSITE" id="PS50806">
    <property type="entry name" value="KRAB_RELATED"/>
    <property type="match status" value="1"/>
</dbReference>
<dbReference type="GO" id="GO:0008170">
    <property type="term" value="F:N-methyltransferase activity"/>
    <property type="evidence" value="ECO:0007669"/>
    <property type="project" value="UniProtKB-ARBA"/>
</dbReference>
<comment type="similarity">
    <text evidence="2">Belongs to the krueppel C2H2-type zinc-finger protein family.</text>
</comment>
<keyword evidence="10" id="KW-0805">Transcription regulation</keyword>
<feature type="domain" description="KRAB-related" evidence="18">
    <location>
        <begin position="7"/>
        <end position="70"/>
    </location>
</feature>
<gene>
    <name evidence="20" type="primary">LOC117643195</name>
</gene>
<name>A0A6P8YDS0_THRPL</name>
<organism evidence="20">
    <name type="scientific">Thrips palmi</name>
    <name type="common">Melon thrips</name>
    <dbReference type="NCBI Taxonomy" id="161013"/>
    <lineage>
        <taxon>Eukaryota</taxon>
        <taxon>Metazoa</taxon>
        <taxon>Ecdysozoa</taxon>
        <taxon>Arthropoda</taxon>
        <taxon>Hexapoda</taxon>
        <taxon>Insecta</taxon>
        <taxon>Pterygota</taxon>
        <taxon>Neoptera</taxon>
        <taxon>Paraneoptera</taxon>
        <taxon>Thysanoptera</taxon>
        <taxon>Terebrantia</taxon>
        <taxon>Thripoidea</taxon>
        <taxon>Thripidae</taxon>
        <taxon>Thrips</taxon>
    </lineage>
</organism>
<dbReference type="CDD" id="cd19193">
    <property type="entry name" value="PR-SET_PRDM7_9"/>
    <property type="match status" value="1"/>
</dbReference>
<evidence type="ECO:0000313" key="19">
    <source>
        <dbReference type="Proteomes" id="UP000515158"/>
    </source>
</evidence>
<dbReference type="InterPro" id="IPR013087">
    <property type="entry name" value="Znf_C2H2_type"/>
</dbReference>
<dbReference type="GO" id="GO:0000978">
    <property type="term" value="F:RNA polymerase II cis-regulatory region sequence-specific DNA binding"/>
    <property type="evidence" value="ECO:0007669"/>
    <property type="project" value="TreeGrafter"/>
</dbReference>
<evidence type="ECO:0000256" key="15">
    <source>
        <dbReference type="SAM" id="MobiDB-lite"/>
    </source>
</evidence>
<dbReference type="PANTHER" id="PTHR14003">
    <property type="entry name" value="TRANSCRIPTIONAL REPRESSOR PROTEIN YY"/>
    <property type="match status" value="1"/>
</dbReference>
<dbReference type="FunFam" id="3.30.160.60:FF:002343">
    <property type="entry name" value="Zinc finger protein 33A"/>
    <property type="match status" value="1"/>
</dbReference>
<dbReference type="PROSITE" id="PS50280">
    <property type="entry name" value="SET"/>
    <property type="match status" value="1"/>
</dbReference>
<keyword evidence="3" id="KW-0489">Methyltransferase</keyword>
<dbReference type="AlphaFoldDB" id="A0A6P8YDS0"/>
<feature type="region of interest" description="Disordered" evidence="15">
    <location>
        <begin position="698"/>
        <end position="763"/>
    </location>
</feature>
<feature type="domain" description="C2H2-type" evidence="16">
    <location>
        <begin position="499"/>
        <end position="526"/>
    </location>
</feature>
<evidence type="ECO:0000259" key="17">
    <source>
        <dbReference type="PROSITE" id="PS50280"/>
    </source>
</evidence>
<feature type="domain" description="C2H2-type" evidence="16">
    <location>
        <begin position="639"/>
        <end position="667"/>
    </location>
</feature>
<sequence>MNCDSESDNSDYEDVRPHFSSAQWDELSSYEKSSYRSAKENYHAMQAAGLAPRPPQFMIPKPVPAQRKQPAAFKAPPPKRRRSEDQDADWTPAQEEQQGSSRRAKFVPPKPTRPKPKPSKQSQRSKKAPVKEVPADAAPQDKTPTPTVDSATARYPKRTGSRKCYAGAEAFNDDDELYCDDCERSWEGECPVHGPLLVIPDAKVEPKDPQRALHTVPPQLAVLDSKIEGAGKGVWTKQAVPKRARFGPYEGDITEPNRESGYGWEIRRDGKPVHCVDALRESTSNWMRYVNCPRNVAEANLHPFQFQGHLYYRTVRDVPANTELLVWYGDSYGKELGIDPKAFRAPAANAHVLNGTFPCDKCKLCFVSPLLLGKHQRGGHCWAEIQRRRSAVAGETSPEGAGAVSDAAGRHGKAHKCSTCGAAFSKGSDLLKHQRVHTGERPFSCPVCNKAFSESGALHRHQRIHTGEKPFTCTVCNKAFAESVHLHRHQRTHTGEKPFSCTVCNKAFTRVNHLHDHQRTHSGEKPFSCAVCNKAFTQASNLHQHQRTHSGEKPFTCTVCNMAFTVSSALHRHQRIHTGEKPFSCAVCNMTFTESSTLQVHQRTHSGEKPFTCTVCNMAFTQITHLHQHQRTHSGEKPFACSFCVATFSRNADRRAHERRSHAALLEQPAPAGAALESAPAGPVVGVQGVQQAAAALDGDAVSSTTAQQPVPNPSPDERASRPLESALQESDVSSTSKCSGPSKRKGNRRSGAKENRPPSMLS</sequence>
<dbReference type="InterPro" id="IPR001214">
    <property type="entry name" value="SET_dom"/>
</dbReference>
<evidence type="ECO:0000256" key="8">
    <source>
        <dbReference type="ARBA" id="ARBA00022771"/>
    </source>
</evidence>
<keyword evidence="7" id="KW-0677">Repeat</keyword>
<dbReference type="OrthoDB" id="8187426at2759"/>
<dbReference type="GO" id="GO:0005667">
    <property type="term" value="C:transcription regulator complex"/>
    <property type="evidence" value="ECO:0007669"/>
    <property type="project" value="TreeGrafter"/>
</dbReference>
<dbReference type="SUPFAM" id="SSF82199">
    <property type="entry name" value="SET domain"/>
    <property type="match status" value="1"/>
</dbReference>
<feature type="domain" description="C2H2-type" evidence="16">
    <location>
        <begin position="443"/>
        <end position="470"/>
    </location>
</feature>
<dbReference type="PANTHER" id="PTHR14003:SF23">
    <property type="entry name" value="ZINC FINGER PROTEIN 143"/>
    <property type="match status" value="1"/>
</dbReference>
<keyword evidence="4" id="KW-0808">Transferase</keyword>
<accession>A0A6P8YDS0</accession>
<feature type="compositionally biased region" description="Basic and acidic residues" evidence="15">
    <location>
        <begin position="33"/>
        <end position="42"/>
    </location>
</feature>
<dbReference type="GeneID" id="117643195"/>
<evidence type="ECO:0000313" key="20">
    <source>
        <dbReference type="RefSeq" id="XP_034237838.1"/>
    </source>
</evidence>
<feature type="domain" description="C2H2-type" evidence="16">
    <location>
        <begin position="555"/>
        <end position="582"/>
    </location>
</feature>
<dbReference type="PROSITE" id="PS00028">
    <property type="entry name" value="ZINC_FINGER_C2H2_1"/>
    <property type="match status" value="10"/>
</dbReference>
<keyword evidence="12" id="KW-0804">Transcription</keyword>
<evidence type="ECO:0000256" key="2">
    <source>
        <dbReference type="ARBA" id="ARBA00006991"/>
    </source>
</evidence>
<dbReference type="GO" id="GO:0000981">
    <property type="term" value="F:DNA-binding transcription factor activity, RNA polymerase II-specific"/>
    <property type="evidence" value="ECO:0007669"/>
    <property type="project" value="TreeGrafter"/>
</dbReference>
<feature type="compositionally biased region" description="Acidic residues" evidence="15">
    <location>
        <begin position="1"/>
        <end position="12"/>
    </location>
</feature>
<dbReference type="InParanoid" id="A0A6P8YDS0"/>
<keyword evidence="6" id="KW-0479">Metal-binding</keyword>
<evidence type="ECO:0000259" key="16">
    <source>
        <dbReference type="PROSITE" id="PS50157"/>
    </source>
</evidence>
<evidence type="ECO:0000256" key="3">
    <source>
        <dbReference type="ARBA" id="ARBA00022603"/>
    </source>
</evidence>
<reference evidence="20" key="1">
    <citation type="submission" date="2025-08" db="UniProtKB">
        <authorList>
            <consortium name="RefSeq"/>
        </authorList>
    </citation>
    <scope>IDENTIFICATION</scope>
    <source>
        <tissue evidence="20">Total insect</tissue>
    </source>
</reference>
<feature type="domain" description="C2H2-type" evidence="16">
    <location>
        <begin position="471"/>
        <end position="498"/>
    </location>
</feature>
<feature type="domain" description="SET" evidence="17">
    <location>
        <begin position="218"/>
        <end position="329"/>
    </location>
</feature>
<dbReference type="FunFam" id="3.30.160.60:FF:000710">
    <property type="entry name" value="Zinc finger protein 768"/>
    <property type="match status" value="4"/>
</dbReference>